<feature type="non-terminal residue" evidence="3">
    <location>
        <position position="193"/>
    </location>
</feature>
<name>A0A383AFL8_9ZZZZ</name>
<proteinExistence type="predicted"/>
<protein>
    <submittedName>
        <fullName evidence="3">Uncharacterized protein</fullName>
    </submittedName>
</protein>
<evidence type="ECO:0000256" key="1">
    <source>
        <dbReference type="SAM" id="Coils"/>
    </source>
</evidence>
<keyword evidence="2" id="KW-1133">Transmembrane helix</keyword>
<sequence>MINQQERYYNILKLNKWFAISSILFTLIWLLVFSNDFNRPWKKYQIEFRELEIEKTRADIEIANINLDENEDYAILKVQFEEAQTKVKSRQDEVESIQDEIQNLEAKLYAKNQIFQFAKADFDVAKYNFEQAEHGHGDLASTKKEYEKLSQLTSLSKLEAEIVNSKIETANNELKFIRQSLKTANDAISAIVR</sequence>
<accession>A0A383AFL8</accession>
<keyword evidence="2" id="KW-0812">Transmembrane</keyword>
<feature type="coiled-coil region" evidence="1">
    <location>
        <begin position="160"/>
        <end position="187"/>
    </location>
</feature>
<keyword evidence="1" id="KW-0175">Coiled coil</keyword>
<feature type="transmembrane region" description="Helical" evidence="2">
    <location>
        <begin position="17"/>
        <end position="34"/>
    </location>
</feature>
<gene>
    <name evidence="3" type="ORF">METZ01_LOCUS458742</name>
</gene>
<dbReference type="EMBL" id="UINC01191308">
    <property type="protein sequence ID" value="SVE05888.1"/>
    <property type="molecule type" value="Genomic_DNA"/>
</dbReference>
<keyword evidence="2" id="KW-0472">Membrane</keyword>
<organism evidence="3">
    <name type="scientific">marine metagenome</name>
    <dbReference type="NCBI Taxonomy" id="408172"/>
    <lineage>
        <taxon>unclassified sequences</taxon>
        <taxon>metagenomes</taxon>
        <taxon>ecological metagenomes</taxon>
    </lineage>
</organism>
<dbReference type="AlphaFoldDB" id="A0A383AFL8"/>
<feature type="coiled-coil region" evidence="1">
    <location>
        <begin position="80"/>
        <end position="114"/>
    </location>
</feature>
<reference evidence="3" key="1">
    <citation type="submission" date="2018-05" db="EMBL/GenBank/DDBJ databases">
        <authorList>
            <person name="Lanie J.A."/>
            <person name="Ng W.-L."/>
            <person name="Kazmierczak K.M."/>
            <person name="Andrzejewski T.M."/>
            <person name="Davidsen T.M."/>
            <person name="Wayne K.J."/>
            <person name="Tettelin H."/>
            <person name="Glass J.I."/>
            <person name="Rusch D."/>
            <person name="Podicherti R."/>
            <person name="Tsui H.-C.T."/>
            <person name="Winkler M.E."/>
        </authorList>
    </citation>
    <scope>NUCLEOTIDE SEQUENCE</scope>
</reference>
<evidence type="ECO:0000313" key="3">
    <source>
        <dbReference type="EMBL" id="SVE05888.1"/>
    </source>
</evidence>
<evidence type="ECO:0000256" key="2">
    <source>
        <dbReference type="SAM" id="Phobius"/>
    </source>
</evidence>